<dbReference type="SUPFAM" id="SSF46955">
    <property type="entry name" value="Putative DNA-binding domain"/>
    <property type="match status" value="1"/>
</dbReference>
<dbReference type="InterPro" id="IPR010093">
    <property type="entry name" value="SinI_DNA-bd"/>
</dbReference>
<organism evidence="2">
    <name type="scientific">freshwater metagenome</name>
    <dbReference type="NCBI Taxonomy" id="449393"/>
    <lineage>
        <taxon>unclassified sequences</taxon>
        <taxon>metagenomes</taxon>
        <taxon>ecological metagenomes</taxon>
    </lineage>
</organism>
<dbReference type="InterPro" id="IPR009061">
    <property type="entry name" value="DNA-bd_dom_put_sf"/>
</dbReference>
<name>A0A6J7H476_9ZZZZ</name>
<dbReference type="EMBL" id="CAFBMK010000073">
    <property type="protein sequence ID" value="CAB4914434.1"/>
    <property type="molecule type" value="Genomic_DNA"/>
</dbReference>
<dbReference type="NCBIfam" id="TIGR01764">
    <property type="entry name" value="excise"/>
    <property type="match status" value="1"/>
</dbReference>
<evidence type="ECO:0000313" key="2">
    <source>
        <dbReference type="EMBL" id="CAB4914434.1"/>
    </source>
</evidence>
<reference evidence="2" key="1">
    <citation type="submission" date="2020-05" db="EMBL/GenBank/DDBJ databases">
        <authorList>
            <person name="Chiriac C."/>
            <person name="Salcher M."/>
            <person name="Ghai R."/>
            <person name="Kavagutti S V."/>
        </authorList>
    </citation>
    <scope>NUCLEOTIDE SEQUENCE</scope>
</reference>
<dbReference type="InterPro" id="IPR041657">
    <property type="entry name" value="HTH_17"/>
</dbReference>
<protein>
    <submittedName>
        <fullName evidence="2">Unannotated protein</fullName>
    </submittedName>
</protein>
<dbReference type="AlphaFoldDB" id="A0A6J7H476"/>
<evidence type="ECO:0000259" key="1">
    <source>
        <dbReference type="Pfam" id="PF12728"/>
    </source>
</evidence>
<accession>A0A6J7H476</accession>
<proteinExistence type="predicted"/>
<gene>
    <name evidence="2" type="ORF">UFOPK3564_01472</name>
</gene>
<feature type="domain" description="Helix-turn-helix" evidence="1">
    <location>
        <begin position="29"/>
        <end position="76"/>
    </location>
</feature>
<dbReference type="GO" id="GO:0003677">
    <property type="term" value="F:DNA binding"/>
    <property type="evidence" value="ECO:0007669"/>
    <property type="project" value="InterPro"/>
</dbReference>
<dbReference type="Pfam" id="PF12728">
    <property type="entry name" value="HTH_17"/>
    <property type="match status" value="1"/>
</dbReference>
<sequence length="80" mass="9074">MASAFPDPRFRALPEVVGVRTRPLTRDEVLTAAEVADLLKLPKSTVYELARRGVLPAARLGRTLRFVRSDVERRVREPFN</sequence>